<evidence type="ECO:0000256" key="2">
    <source>
        <dbReference type="SAM" id="Phobius"/>
    </source>
</evidence>
<name>A0ABY5FX91_9MICO</name>
<keyword evidence="2" id="KW-0812">Transmembrane</keyword>
<dbReference type="Proteomes" id="UP001060039">
    <property type="component" value="Chromosome"/>
</dbReference>
<keyword evidence="4" id="KW-1185">Reference proteome</keyword>
<dbReference type="InterPro" id="IPR025339">
    <property type="entry name" value="DUF4245"/>
</dbReference>
<reference evidence="3" key="1">
    <citation type="submission" date="2022-07" db="EMBL/GenBank/DDBJ databases">
        <title>Taxonomic analysis of Microcella humidisoli nov. sp., isolated from riverside soil.</title>
        <authorList>
            <person name="Molina K.M."/>
            <person name="Kim S.B."/>
        </authorList>
    </citation>
    <scope>NUCLEOTIDE SEQUENCE</scope>
    <source>
        <strain evidence="3">MMS21-STM10</strain>
    </source>
</reference>
<evidence type="ECO:0000256" key="1">
    <source>
        <dbReference type="SAM" id="MobiDB-lite"/>
    </source>
</evidence>
<accession>A0ABY5FX91</accession>
<evidence type="ECO:0000313" key="4">
    <source>
        <dbReference type="Proteomes" id="UP001060039"/>
    </source>
</evidence>
<evidence type="ECO:0000313" key="3">
    <source>
        <dbReference type="EMBL" id="UTT62909.1"/>
    </source>
</evidence>
<feature type="compositionally biased region" description="Basic and acidic residues" evidence="1">
    <location>
        <begin position="15"/>
        <end position="25"/>
    </location>
</feature>
<organism evidence="3 4">
    <name type="scientific">Microcella humidisoli</name>
    <dbReference type="NCBI Taxonomy" id="2963406"/>
    <lineage>
        <taxon>Bacteria</taxon>
        <taxon>Bacillati</taxon>
        <taxon>Actinomycetota</taxon>
        <taxon>Actinomycetes</taxon>
        <taxon>Micrococcales</taxon>
        <taxon>Microbacteriaceae</taxon>
        <taxon>Microcella</taxon>
    </lineage>
</organism>
<feature type="region of interest" description="Disordered" evidence="1">
    <location>
        <begin position="1"/>
        <end position="30"/>
    </location>
</feature>
<dbReference type="EMBL" id="CP101497">
    <property type="protein sequence ID" value="UTT62909.1"/>
    <property type="molecule type" value="Genomic_DNA"/>
</dbReference>
<gene>
    <name evidence="3" type="ORF">NNL39_02010</name>
</gene>
<sequence>MAETPTTADSGAETPQEKADRVAEARRKRRANQTTRNLIGSLVASLGIVLFLVLVVVRPDPVPLAIDYVAAAAEAEASLGTAVIAPVVPPSWSANRAELAGSGGIDEWAIGFITAERTFLGVLQGFTDEQSWLQDALRDPGDGERVTIAGVEWQRYDRRGVDGVGLREIALVTRTPESTVVLYGTASDADLELLATAVAAELPAAP</sequence>
<protein>
    <submittedName>
        <fullName evidence="3">DUF4245 domain-containing protein</fullName>
    </submittedName>
</protein>
<proteinExistence type="predicted"/>
<dbReference type="Pfam" id="PF14030">
    <property type="entry name" value="DUF4245"/>
    <property type="match status" value="1"/>
</dbReference>
<dbReference type="RefSeq" id="WP_255160041.1">
    <property type="nucleotide sequence ID" value="NZ_CP101497.1"/>
</dbReference>
<keyword evidence="2" id="KW-0472">Membrane</keyword>
<feature type="transmembrane region" description="Helical" evidence="2">
    <location>
        <begin position="37"/>
        <end position="57"/>
    </location>
</feature>
<keyword evidence="2" id="KW-1133">Transmembrane helix</keyword>